<keyword evidence="2" id="KW-1185">Reference proteome</keyword>
<protein>
    <submittedName>
        <fullName evidence="1">Uncharacterized protein</fullName>
    </submittedName>
</protein>
<dbReference type="Proteomes" id="UP001472677">
    <property type="component" value="Unassembled WGS sequence"/>
</dbReference>
<dbReference type="EMBL" id="JBBPBM010000004">
    <property type="protein sequence ID" value="KAK8589582.1"/>
    <property type="molecule type" value="Genomic_DNA"/>
</dbReference>
<evidence type="ECO:0000313" key="2">
    <source>
        <dbReference type="Proteomes" id="UP001472677"/>
    </source>
</evidence>
<evidence type="ECO:0000313" key="1">
    <source>
        <dbReference type="EMBL" id="KAK8589582.1"/>
    </source>
</evidence>
<gene>
    <name evidence="1" type="ORF">V6N12_023976</name>
</gene>
<accession>A0ABR2FZG2</accession>
<sequence>MLCTWDLVIKKAPSRTWIAQQKWWLTIDITRDLASESTPIRQQCGDALIERTAVDRIKNVNCMIYDYEDGATKRHYLCGFQLKFLCQDKLVPCQGMKIFEFAG</sequence>
<reference evidence="1 2" key="1">
    <citation type="journal article" date="2024" name="G3 (Bethesda)">
        <title>Genome assembly of Hibiscus sabdariffa L. provides insights into metabolisms of medicinal natural products.</title>
        <authorList>
            <person name="Kim T."/>
        </authorList>
    </citation>
    <scope>NUCLEOTIDE SEQUENCE [LARGE SCALE GENOMIC DNA]</scope>
    <source>
        <strain evidence="1">TK-2024</strain>
        <tissue evidence="1">Old leaves</tissue>
    </source>
</reference>
<organism evidence="1 2">
    <name type="scientific">Hibiscus sabdariffa</name>
    <name type="common">roselle</name>
    <dbReference type="NCBI Taxonomy" id="183260"/>
    <lineage>
        <taxon>Eukaryota</taxon>
        <taxon>Viridiplantae</taxon>
        <taxon>Streptophyta</taxon>
        <taxon>Embryophyta</taxon>
        <taxon>Tracheophyta</taxon>
        <taxon>Spermatophyta</taxon>
        <taxon>Magnoliopsida</taxon>
        <taxon>eudicotyledons</taxon>
        <taxon>Gunneridae</taxon>
        <taxon>Pentapetalae</taxon>
        <taxon>rosids</taxon>
        <taxon>malvids</taxon>
        <taxon>Malvales</taxon>
        <taxon>Malvaceae</taxon>
        <taxon>Malvoideae</taxon>
        <taxon>Hibiscus</taxon>
    </lineage>
</organism>
<proteinExistence type="predicted"/>
<comment type="caution">
    <text evidence="1">The sequence shown here is derived from an EMBL/GenBank/DDBJ whole genome shotgun (WGS) entry which is preliminary data.</text>
</comment>
<name>A0ABR2FZG2_9ROSI</name>